<evidence type="ECO:0000256" key="11">
    <source>
        <dbReference type="ARBA" id="ARBA00023310"/>
    </source>
</evidence>
<keyword evidence="10 13" id="KW-0472">Membrane</keyword>
<dbReference type="GO" id="GO:0015986">
    <property type="term" value="P:proton motive force-driven ATP synthesis"/>
    <property type="evidence" value="ECO:0007669"/>
    <property type="project" value="InterPro"/>
</dbReference>
<dbReference type="InterPro" id="IPR001421">
    <property type="entry name" value="ATP8_metazoa"/>
</dbReference>
<sequence>MPQLNPAPWFALLILTWVTLMLLLTKISNSITPPSPQLQWKKAHDTTWSWPWY</sequence>
<evidence type="ECO:0000256" key="8">
    <source>
        <dbReference type="ARBA" id="ARBA00023065"/>
    </source>
</evidence>
<organism evidence="14">
    <name type="scientific">Bipes tridactylus</name>
    <dbReference type="NCBI Taxonomy" id="273520"/>
    <lineage>
        <taxon>Eukaryota</taxon>
        <taxon>Metazoa</taxon>
        <taxon>Chordata</taxon>
        <taxon>Craniata</taxon>
        <taxon>Vertebrata</taxon>
        <taxon>Euteleostomi</taxon>
        <taxon>Lepidosauria</taxon>
        <taxon>Squamata</taxon>
        <taxon>Bifurcata</taxon>
        <taxon>Unidentata</taxon>
        <taxon>Episquamata</taxon>
        <taxon>Laterata</taxon>
        <taxon>Lacertibaenia</taxon>
        <taxon>Amphisbaenia</taxon>
        <taxon>Bipedidae</taxon>
        <taxon>Bipes</taxon>
    </lineage>
</organism>
<dbReference type="PANTHER" id="PTHR39937">
    <property type="entry name" value="ATP SYNTHASE PROTEIN 8"/>
    <property type="match status" value="1"/>
</dbReference>
<dbReference type="AlphaFoldDB" id="Q66SN0"/>
<accession>Q66SN0</accession>
<proteinExistence type="inferred from homology"/>
<evidence type="ECO:0000256" key="5">
    <source>
        <dbReference type="ARBA" id="ARBA00022692"/>
    </source>
</evidence>
<dbReference type="Pfam" id="PF00895">
    <property type="entry name" value="ATP-synt_8"/>
    <property type="match status" value="1"/>
</dbReference>
<comment type="similarity">
    <text evidence="2 12">Belongs to the ATPase protein 8 family.</text>
</comment>
<keyword evidence="8 12" id="KW-0406">Ion transport</keyword>
<evidence type="ECO:0000256" key="1">
    <source>
        <dbReference type="ARBA" id="ARBA00004304"/>
    </source>
</evidence>
<keyword evidence="7 13" id="KW-1133">Transmembrane helix</keyword>
<name>Q66SN0_9SAUR</name>
<evidence type="ECO:0000256" key="3">
    <source>
        <dbReference type="ARBA" id="ARBA00022448"/>
    </source>
</evidence>
<dbReference type="PANTHER" id="PTHR39937:SF1">
    <property type="entry name" value="ATP SYNTHASE PROTEIN 8"/>
    <property type="match status" value="1"/>
</dbReference>
<evidence type="ECO:0000256" key="12">
    <source>
        <dbReference type="RuleBase" id="RU003661"/>
    </source>
</evidence>
<keyword evidence="3 12" id="KW-0813">Transport</keyword>
<keyword evidence="6 12" id="KW-0375">Hydrogen ion transport</keyword>
<evidence type="ECO:0000256" key="6">
    <source>
        <dbReference type="ARBA" id="ARBA00022781"/>
    </source>
</evidence>
<feature type="transmembrane region" description="Helical" evidence="13">
    <location>
        <begin position="6"/>
        <end position="24"/>
    </location>
</feature>
<evidence type="ECO:0000256" key="7">
    <source>
        <dbReference type="ARBA" id="ARBA00022989"/>
    </source>
</evidence>
<dbReference type="EMBL" id="AY605479">
    <property type="protein sequence ID" value="AAT08572.1"/>
    <property type="molecule type" value="Genomic_DNA"/>
</dbReference>
<evidence type="ECO:0000313" key="14">
    <source>
        <dbReference type="EMBL" id="AAT08572.1"/>
    </source>
</evidence>
<keyword evidence="4 12" id="KW-0138">CF(0)</keyword>
<gene>
    <name evidence="14" type="primary">atp8</name>
</gene>
<geneLocation type="mitochondrion" evidence="14"/>
<dbReference type="GO" id="GO:0045259">
    <property type="term" value="C:proton-transporting ATP synthase complex"/>
    <property type="evidence" value="ECO:0007669"/>
    <property type="project" value="UniProtKB-KW"/>
</dbReference>
<evidence type="ECO:0000256" key="10">
    <source>
        <dbReference type="ARBA" id="ARBA00023136"/>
    </source>
</evidence>
<dbReference type="GO" id="GO:0015078">
    <property type="term" value="F:proton transmembrane transporter activity"/>
    <property type="evidence" value="ECO:0007669"/>
    <property type="project" value="InterPro"/>
</dbReference>
<dbReference type="InterPro" id="IPR050635">
    <property type="entry name" value="ATPase_protein_8"/>
</dbReference>
<dbReference type="GO" id="GO:0031966">
    <property type="term" value="C:mitochondrial membrane"/>
    <property type="evidence" value="ECO:0007669"/>
    <property type="project" value="UniProtKB-SubCell"/>
</dbReference>
<comment type="subcellular location">
    <subcellularLocation>
        <location evidence="1 12">Mitochondrion membrane</location>
        <topology evidence="1 12">Single-pass membrane protein</topology>
    </subcellularLocation>
</comment>
<keyword evidence="9 12" id="KW-0496">Mitochondrion</keyword>
<evidence type="ECO:0000256" key="2">
    <source>
        <dbReference type="ARBA" id="ARBA00008892"/>
    </source>
</evidence>
<evidence type="ECO:0000256" key="4">
    <source>
        <dbReference type="ARBA" id="ARBA00022547"/>
    </source>
</evidence>
<evidence type="ECO:0000256" key="9">
    <source>
        <dbReference type="ARBA" id="ARBA00023128"/>
    </source>
</evidence>
<keyword evidence="5 12" id="KW-0812">Transmembrane</keyword>
<keyword evidence="11" id="KW-0066">ATP synthesis</keyword>
<protein>
    <recommendedName>
        <fullName evidence="12">ATP synthase complex subunit 8</fullName>
    </recommendedName>
</protein>
<reference evidence="14" key="1">
    <citation type="journal article" date="2004" name="Mol. Phylogenet. Evol.">
        <title>Phylogenetic relationships among amphisbaenian reptiles based on complete mitochondrial genomic sequences.</title>
        <authorList>
            <person name="Macey J.R."/>
            <person name="Papenfuss T.J."/>
            <person name="Kuehl J.V."/>
            <person name="Fourcade H.M."/>
            <person name="Boore J.L."/>
        </authorList>
    </citation>
    <scope>NUCLEOTIDE SEQUENCE</scope>
</reference>
<evidence type="ECO:0000256" key="13">
    <source>
        <dbReference type="SAM" id="Phobius"/>
    </source>
</evidence>